<dbReference type="AlphaFoldDB" id="A0AAN4VWT5"/>
<keyword evidence="1" id="KW-0812">Transmembrane</keyword>
<protein>
    <submittedName>
        <fullName evidence="2">Uncharacterized protein</fullName>
    </submittedName>
</protein>
<organism evidence="2 3">
    <name type="scientific">Persicobacter diffluens</name>
    <dbReference type="NCBI Taxonomy" id="981"/>
    <lineage>
        <taxon>Bacteria</taxon>
        <taxon>Pseudomonadati</taxon>
        <taxon>Bacteroidota</taxon>
        <taxon>Cytophagia</taxon>
        <taxon>Cytophagales</taxon>
        <taxon>Persicobacteraceae</taxon>
        <taxon>Persicobacter</taxon>
    </lineage>
</organism>
<keyword evidence="1" id="KW-1133">Transmembrane helix</keyword>
<gene>
    <name evidence="2" type="ORF">PEDI_09140</name>
</gene>
<keyword evidence="3" id="KW-1185">Reference proteome</keyword>
<evidence type="ECO:0000313" key="3">
    <source>
        <dbReference type="Proteomes" id="UP001310022"/>
    </source>
</evidence>
<dbReference type="EMBL" id="BQKE01000001">
    <property type="protein sequence ID" value="GJM60362.1"/>
    <property type="molecule type" value="Genomic_DNA"/>
</dbReference>
<feature type="transmembrane region" description="Helical" evidence="1">
    <location>
        <begin position="21"/>
        <end position="42"/>
    </location>
</feature>
<sequence length="258" mass="28365">MDKKPFYIGWEKKMPAFHKKGIFPLLLVVFLLLPVLAFLLVYTQKGFNDHQFELGQIRTFQGDYYAYPVPRLVVTADQVPEGYSPDMLLVGYGKFGAEGIMNKAAEQIGVPLNGRKIKVEGSLIYGDGKVLLELSPKQAGIIEIIEGKVEAMALSSKQREILTGEILDPKCYFGVMKPGEGKIHKSCAVRCISGGIPPVFRSGKPGDYQYFVLLGAAGEKINAEILDWVGEKVEIVAEVSQSGGWQICAVNPEDINPI</sequence>
<dbReference type="Proteomes" id="UP001310022">
    <property type="component" value="Unassembled WGS sequence"/>
</dbReference>
<proteinExistence type="predicted"/>
<accession>A0AAN4VWT5</accession>
<evidence type="ECO:0000313" key="2">
    <source>
        <dbReference type="EMBL" id="GJM60362.1"/>
    </source>
</evidence>
<reference evidence="2 3" key="1">
    <citation type="submission" date="2021-12" db="EMBL/GenBank/DDBJ databases">
        <title>Genome sequencing of bacteria with rrn-lacking chromosome and rrn-plasmid.</title>
        <authorList>
            <person name="Anda M."/>
            <person name="Iwasaki W."/>
        </authorList>
    </citation>
    <scope>NUCLEOTIDE SEQUENCE [LARGE SCALE GENOMIC DNA]</scope>
    <source>
        <strain evidence="2 3">NBRC 15940</strain>
    </source>
</reference>
<comment type="caution">
    <text evidence="2">The sequence shown here is derived from an EMBL/GenBank/DDBJ whole genome shotgun (WGS) entry which is preliminary data.</text>
</comment>
<keyword evidence="1" id="KW-0472">Membrane</keyword>
<name>A0AAN4VWT5_9BACT</name>
<dbReference type="RefSeq" id="WP_338236134.1">
    <property type="nucleotide sequence ID" value="NZ_BQKE01000001.1"/>
</dbReference>
<evidence type="ECO:0000256" key="1">
    <source>
        <dbReference type="SAM" id="Phobius"/>
    </source>
</evidence>